<dbReference type="AlphaFoldDB" id="A0A174U090"/>
<proteinExistence type="predicted"/>
<sequence length="47" mass="5292">MTAIMYIRQNSFGLRNDAHCCGLLVMQDSVCISMRCKGRPPKTRMTG</sequence>
<organism evidence="1 2">
    <name type="scientific">Anaerotruncus colihominis</name>
    <dbReference type="NCBI Taxonomy" id="169435"/>
    <lineage>
        <taxon>Bacteria</taxon>
        <taxon>Bacillati</taxon>
        <taxon>Bacillota</taxon>
        <taxon>Clostridia</taxon>
        <taxon>Eubacteriales</taxon>
        <taxon>Oscillospiraceae</taxon>
        <taxon>Anaerotruncus</taxon>
    </lineage>
</organism>
<protein>
    <submittedName>
        <fullName evidence="1">Uncharacterized protein</fullName>
    </submittedName>
</protein>
<gene>
    <name evidence="1" type="ORF">ERS852551_03369</name>
</gene>
<evidence type="ECO:0000313" key="2">
    <source>
        <dbReference type="Proteomes" id="UP000095765"/>
    </source>
</evidence>
<dbReference type="EMBL" id="CZBE01000031">
    <property type="protein sequence ID" value="CUQ16034.1"/>
    <property type="molecule type" value="Genomic_DNA"/>
</dbReference>
<evidence type="ECO:0000313" key="1">
    <source>
        <dbReference type="EMBL" id="CUQ16034.1"/>
    </source>
</evidence>
<dbReference type="Proteomes" id="UP000095765">
    <property type="component" value="Unassembled WGS sequence"/>
</dbReference>
<accession>A0A174U090</accession>
<name>A0A174U090_9FIRM</name>
<reference evidence="1 2" key="1">
    <citation type="submission" date="2015-09" db="EMBL/GenBank/DDBJ databases">
        <authorList>
            <consortium name="Pathogen Informatics"/>
        </authorList>
    </citation>
    <scope>NUCLEOTIDE SEQUENCE [LARGE SCALE GENOMIC DNA]</scope>
    <source>
        <strain evidence="1 2">2789STDY5834939</strain>
    </source>
</reference>